<dbReference type="PROSITE" id="PS50109">
    <property type="entry name" value="HIS_KIN"/>
    <property type="match status" value="1"/>
</dbReference>
<evidence type="ECO:0000256" key="1">
    <source>
        <dbReference type="ARBA" id="ARBA00000085"/>
    </source>
</evidence>
<comment type="catalytic activity">
    <reaction evidence="1">
        <text>ATP + protein L-histidine = ADP + protein N-phospho-L-histidine.</text>
        <dbReference type="EC" id="2.7.13.3"/>
    </reaction>
</comment>
<evidence type="ECO:0000256" key="3">
    <source>
        <dbReference type="ARBA" id="ARBA00022553"/>
    </source>
</evidence>
<feature type="domain" description="Histidine kinase" evidence="7">
    <location>
        <begin position="325"/>
        <end position="539"/>
    </location>
</feature>
<dbReference type="InterPro" id="IPR003661">
    <property type="entry name" value="HisK_dim/P_dom"/>
</dbReference>
<name>A0ABW3WGR2_9RHOO</name>
<dbReference type="Gene3D" id="3.30.565.10">
    <property type="entry name" value="Histidine kinase-like ATPase, C-terminal domain"/>
    <property type="match status" value="1"/>
</dbReference>
<keyword evidence="5" id="KW-0418">Kinase</keyword>
<dbReference type="CDD" id="cd16922">
    <property type="entry name" value="HATPase_EvgS-ArcB-TorS-like"/>
    <property type="match status" value="1"/>
</dbReference>
<keyword evidence="8" id="KW-0067">ATP-binding</keyword>
<evidence type="ECO:0000313" key="8">
    <source>
        <dbReference type="EMBL" id="MFD1263958.1"/>
    </source>
</evidence>
<protein>
    <recommendedName>
        <fullName evidence="2">histidine kinase</fullName>
        <ecNumber evidence="2">2.7.13.3</ecNumber>
    </recommendedName>
</protein>
<dbReference type="Pfam" id="PF02518">
    <property type="entry name" value="HATPase_c"/>
    <property type="match status" value="1"/>
</dbReference>
<dbReference type="SUPFAM" id="SSF47384">
    <property type="entry name" value="Homodimeric domain of signal transducing histidine kinase"/>
    <property type="match status" value="1"/>
</dbReference>
<proteinExistence type="predicted"/>
<keyword evidence="6" id="KW-0472">Membrane</keyword>
<dbReference type="Pfam" id="PF00512">
    <property type="entry name" value="HisKA"/>
    <property type="match status" value="1"/>
</dbReference>
<keyword evidence="6" id="KW-1133">Transmembrane helix</keyword>
<comment type="caution">
    <text evidence="8">The sequence shown here is derived from an EMBL/GenBank/DDBJ whole genome shotgun (WGS) entry which is preliminary data.</text>
</comment>
<organism evidence="8 9">
    <name type="scientific">Thauera mechernichensis</name>
    <dbReference type="NCBI Taxonomy" id="82788"/>
    <lineage>
        <taxon>Bacteria</taxon>
        <taxon>Pseudomonadati</taxon>
        <taxon>Pseudomonadota</taxon>
        <taxon>Betaproteobacteria</taxon>
        <taxon>Rhodocyclales</taxon>
        <taxon>Zoogloeaceae</taxon>
        <taxon>Thauera</taxon>
    </lineage>
</organism>
<dbReference type="InterPro" id="IPR054327">
    <property type="entry name" value="His-kinase-like_sensor"/>
</dbReference>
<keyword evidence="3" id="KW-0597">Phosphoprotein</keyword>
<dbReference type="InterPro" id="IPR005467">
    <property type="entry name" value="His_kinase_dom"/>
</dbReference>
<dbReference type="Pfam" id="PF22588">
    <property type="entry name" value="dCache_1_like"/>
    <property type="match status" value="1"/>
</dbReference>
<sequence>MIVALAGALLVALWVATIHDIQRDARVEKLAIERQTMSLARVFEEHTVRTLGAVDQALRFVKFQYERAGDSFDIASAVEQGTIESSLFHQVGVIDSNGIYHLSNLPDFKRVDLSDREHFRVHVQSDSRTYFVSKPVLGRATGAWSVQLTRRINRNDGSLGGVAVISIDPFYFTAFYNEVDVGKKGVVALVGLDGIIRARRSGDEMAVGQDVNRSSLFTRLQDAPVGHYTAQSVIDGRTRVHSYRKLPDVPLVVVVGLDEEEAFAELLERRRSKLVFAVGMSLVIALFCALSILLIQRQRRISARLKETQVRAESANRLKSEFLASVSHELRTPMNGIIGYAELIRDLATDKELKGYAKVIFESSEHLLSLLNSILDLARIEAGRIRLRYQLEDVSGVVGEVCSAHGAVAQKKGVALKWSVPPGLSLECDRVHVTQILHNLVQNAIKFTHSGEVSVNVSVGDDECRFDVIDTGVGIAPDLHAAIFERFRQGEFFETRSAGGAGLGLAICRELAELMGGTVRVESTPQVGSTFSFSLPLKHRGTES</sequence>
<dbReference type="EMBL" id="JBHTMC010000020">
    <property type="protein sequence ID" value="MFD1263958.1"/>
    <property type="molecule type" value="Genomic_DNA"/>
</dbReference>
<dbReference type="EC" id="2.7.13.3" evidence="2"/>
<dbReference type="PRINTS" id="PR00344">
    <property type="entry name" value="BCTRLSENSOR"/>
</dbReference>
<evidence type="ECO:0000256" key="5">
    <source>
        <dbReference type="ARBA" id="ARBA00022777"/>
    </source>
</evidence>
<keyword evidence="4" id="KW-0808">Transferase</keyword>
<reference evidence="9" key="1">
    <citation type="journal article" date="2019" name="Int. J. Syst. Evol. Microbiol.">
        <title>The Global Catalogue of Microorganisms (GCM) 10K type strain sequencing project: providing services to taxonomists for standard genome sequencing and annotation.</title>
        <authorList>
            <consortium name="The Broad Institute Genomics Platform"/>
            <consortium name="The Broad Institute Genome Sequencing Center for Infectious Disease"/>
            <person name="Wu L."/>
            <person name="Ma J."/>
        </authorList>
    </citation>
    <scope>NUCLEOTIDE SEQUENCE [LARGE SCALE GENOMIC DNA]</scope>
    <source>
        <strain evidence="9">CCUG 48884</strain>
    </source>
</reference>
<evidence type="ECO:0000256" key="6">
    <source>
        <dbReference type="SAM" id="Phobius"/>
    </source>
</evidence>
<dbReference type="SUPFAM" id="SSF55874">
    <property type="entry name" value="ATPase domain of HSP90 chaperone/DNA topoisomerase II/histidine kinase"/>
    <property type="match status" value="1"/>
</dbReference>
<dbReference type="CDD" id="cd12915">
    <property type="entry name" value="PDC2_DGC_like"/>
    <property type="match status" value="1"/>
</dbReference>
<evidence type="ECO:0000313" key="9">
    <source>
        <dbReference type="Proteomes" id="UP001597158"/>
    </source>
</evidence>
<accession>A0ABW3WGR2</accession>
<dbReference type="PANTHER" id="PTHR43047:SF64">
    <property type="entry name" value="HISTIDINE KINASE CONTAINING CHEY-HOMOLOGOUS RECEIVER DOMAIN AND PAS DOMAIN-RELATED"/>
    <property type="match status" value="1"/>
</dbReference>
<feature type="transmembrane region" description="Helical" evidence="6">
    <location>
        <begin position="274"/>
        <end position="295"/>
    </location>
</feature>
<keyword evidence="9" id="KW-1185">Reference proteome</keyword>
<dbReference type="SMART" id="SM00387">
    <property type="entry name" value="HATPase_c"/>
    <property type="match status" value="1"/>
</dbReference>
<dbReference type="InterPro" id="IPR036097">
    <property type="entry name" value="HisK_dim/P_sf"/>
</dbReference>
<evidence type="ECO:0000256" key="2">
    <source>
        <dbReference type="ARBA" id="ARBA00012438"/>
    </source>
</evidence>
<dbReference type="CDD" id="cd12914">
    <property type="entry name" value="PDC1_DGC_like"/>
    <property type="match status" value="1"/>
</dbReference>
<dbReference type="InterPro" id="IPR004358">
    <property type="entry name" value="Sig_transdc_His_kin-like_C"/>
</dbReference>
<gene>
    <name evidence="8" type="ORF">ACFQ4M_10210</name>
</gene>
<dbReference type="InterPro" id="IPR003594">
    <property type="entry name" value="HATPase_dom"/>
</dbReference>
<dbReference type="CDD" id="cd00082">
    <property type="entry name" value="HisKA"/>
    <property type="match status" value="1"/>
</dbReference>
<dbReference type="Proteomes" id="UP001597158">
    <property type="component" value="Unassembled WGS sequence"/>
</dbReference>
<evidence type="ECO:0000256" key="4">
    <source>
        <dbReference type="ARBA" id="ARBA00022679"/>
    </source>
</evidence>
<dbReference type="Gene3D" id="3.30.450.20">
    <property type="entry name" value="PAS domain"/>
    <property type="match status" value="2"/>
</dbReference>
<dbReference type="PANTHER" id="PTHR43047">
    <property type="entry name" value="TWO-COMPONENT HISTIDINE PROTEIN KINASE"/>
    <property type="match status" value="1"/>
</dbReference>
<dbReference type="Gene3D" id="1.10.287.130">
    <property type="match status" value="1"/>
</dbReference>
<dbReference type="RefSeq" id="WP_277832517.1">
    <property type="nucleotide sequence ID" value="NZ_JARQZE010000005.1"/>
</dbReference>
<dbReference type="GO" id="GO:0005524">
    <property type="term" value="F:ATP binding"/>
    <property type="evidence" value="ECO:0007669"/>
    <property type="project" value="UniProtKB-KW"/>
</dbReference>
<dbReference type="InterPro" id="IPR036890">
    <property type="entry name" value="HATPase_C_sf"/>
</dbReference>
<evidence type="ECO:0000259" key="7">
    <source>
        <dbReference type="PROSITE" id="PS50109"/>
    </source>
</evidence>
<keyword evidence="6" id="KW-0812">Transmembrane</keyword>
<keyword evidence="8" id="KW-0547">Nucleotide-binding</keyword>
<dbReference type="SMART" id="SM00388">
    <property type="entry name" value="HisKA"/>
    <property type="match status" value="1"/>
</dbReference>